<comment type="similarity">
    <text evidence="2 6">Belongs to the copper transporter (Ctr) (TC 1.A.56) family. SLC31A subfamily.</text>
</comment>
<proteinExistence type="inferred from homology"/>
<evidence type="ECO:0000256" key="6">
    <source>
        <dbReference type="RuleBase" id="RU367022"/>
    </source>
</evidence>
<dbReference type="InterPro" id="IPR007274">
    <property type="entry name" value="Cop_transporter"/>
</dbReference>
<accession>A0A7D9D027</accession>
<evidence type="ECO:0000256" key="2">
    <source>
        <dbReference type="ARBA" id="ARBA00006921"/>
    </source>
</evidence>
<name>A0A7D9D027_DEKBR</name>
<dbReference type="GO" id="GO:0005375">
    <property type="term" value="F:copper ion transmembrane transporter activity"/>
    <property type="evidence" value="ECO:0007669"/>
    <property type="project" value="UniProtKB-UniRule"/>
</dbReference>
<organism evidence="7 8">
    <name type="scientific">Dekkera bruxellensis</name>
    <name type="common">Brettanomyces custersii</name>
    <dbReference type="NCBI Taxonomy" id="5007"/>
    <lineage>
        <taxon>Eukaryota</taxon>
        <taxon>Fungi</taxon>
        <taxon>Dikarya</taxon>
        <taxon>Ascomycota</taxon>
        <taxon>Saccharomycotina</taxon>
        <taxon>Pichiomycetes</taxon>
        <taxon>Pichiales</taxon>
        <taxon>Pichiaceae</taxon>
        <taxon>Brettanomyces</taxon>
    </lineage>
</organism>
<evidence type="ECO:0000256" key="1">
    <source>
        <dbReference type="ARBA" id="ARBA00004141"/>
    </source>
</evidence>
<keyword evidence="6" id="KW-0813">Transport</keyword>
<evidence type="ECO:0000256" key="5">
    <source>
        <dbReference type="ARBA" id="ARBA00023136"/>
    </source>
</evidence>
<feature type="transmembrane region" description="Helical" evidence="6">
    <location>
        <begin position="180"/>
        <end position="199"/>
    </location>
</feature>
<keyword evidence="6" id="KW-0186">Copper</keyword>
<keyword evidence="5 6" id="KW-0472">Membrane</keyword>
<dbReference type="Pfam" id="PF04145">
    <property type="entry name" value="Ctr"/>
    <property type="match status" value="1"/>
</dbReference>
<dbReference type="PANTHER" id="PTHR12483:SF73">
    <property type="entry name" value="COPPER TRANSPORT PROTEIN CTR3"/>
    <property type="match status" value="1"/>
</dbReference>
<evidence type="ECO:0000313" key="7">
    <source>
        <dbReference type="EMBL" id="VUG19293.1"/>
    </source>
</evidence>
<evidence type="ECO:0000256" key="3">
    <source>
        <dbReference type="ARBA" id="ARBA00022692"/>
    </source>
</evidence>
<keyword evidence="6" id="KW-0187">Copper transport</keyword>
<evidence type="ECO:0000313" key="8">
    <source>
        <dbReference type="Proteomes" id="UP000478008"/>
    </source>
</evidence>
<feature type="transmembrane region" description="Helical" evidence="6">
    <location>
        <begin position="35"/>
        <end position="54"/>
    </location>
</feature>
<dbReference type="EMBL" id="CABFWN010000004">
    <property type="protein sequence ID" value="VUG19293.1"/>
    <property type="molecule type" value="Genomic_DNA"/>
</dbReference>
<feature type="transmembrane region" description="Helical" evidence="6">
    <location>
        <begin position="154"/>
        <end position="174"/>
    </location>
</feature>
<dbReference type="Proteomes" id="UP000478008">
    <property type="component" value="Unassembled WGS sequence"/>
</dbReference>
<keyword evidence="4 6" id="KW-1133">Transmembrane helix</keyword>
<gene>
    <name evidence="7" type="ORF">DEBR0S4_15148G</name>
</gene>
<comment type="subcellular location">
    <subcellularLocation>
        <location evidence="1 6">Membrane</location>
        <topology evidence="1 6">Multi-pass membrane protein</topology>
    </subcellularLocation>
</comment>
<keyword evidence="8" id="KW-1185">Reference proteome</keyword>
<dbReference type="PANTHER" id="PTHR12483">
    <property type="entry name" value="SOLUTE CARRIER FAMILY 31 COPPER TRANSPORTERS"/>
    <property type="match status" value="1"/>
</dbReference>
<dbReference type="GO" id="GO:0016020">
    <property type="term" value="C:membrane"/>
    <property type="evidence" value="ECO:0007669"/>
    <property type="project" value="UniProtKB-SubCell"/>
</dbReference>
<keyword evidence="3 6" id="KW-0812">Transmembrane</keyword>
<protein>
    <recommendedName>
        <fullName evidence="6">Copper transport protein</fullName>
    </recommendedName>
</protein>
<dbReference type="AlphaFoldDB" id="A0A7D9D027"/>
<reference evidence="7 8" key="1">
    <citation type="submission" date="2019-07" db="EMBL/GenBank/DDBJ databases">
        <authorList>
            <person name="Friedrich A."/>
            <person name="Schacherer J."/>
        </authorList>
    </citation>
    <scope>NUCLEOTIDE SEQUENCE [LARGE SCALE GENOMIC DNA]</scope>
</reference>
<keyword evidence="6" id="KW-0406">Ion transport</keyword>
<sequence length="218" mass="25516">MSTYVKGQCRISMLWNWYTIDSCFLASSWHVKSKGMFAGTCIGTFFWIVAYIWFHRILIEYDQAVVQYKLEKYKQQHTEECVCCCNKEEEENSDSIPSDNKTDDNAKETVAVNIDERSFFKPIINTLKHNWLLSHPKRDSSGAIQIYLSPAEHLIRSFLYMIEWACSFLIMLMWMYYNGYIIIVCILGYFVGEILFNYAPIASIDNKEIHSLKTNGKI</sequence>
<evidence type="ECO:0000256" key="4">
    <source>
        <dbReference type="ARBA" id="ARBA00022989"/>
    </source>
</evidence>